<organism evidence="1 2">
    <name type="scientific">Maricaulis maris</name>
    <dbReference type="NCBI Taxonomy" id="74318"/>
    <lineage>
        <taxon>Bacteria</taxon>
        <taxon>Pseudomonadati</taxon>
        <taxon>Pseudomonadota</taxon>
        <taxon>Alphaproteobacteria</taxon>
        <taxon>Maricaulales</taxon>
        <taxon>Maricaulaceae</taxon>
        <taxon>Maricaulis</taxon>
    </lineage>
</organism>
<accession>A0A495DCF5</accession>
<protein>
    <submittedName>
        <fullName evidence="1">Uncharacterized protein</fullName>
    </submittedName>
</protein>
<gene>
    <name evidence="1" type="ORF">C7435_1198</name>
</gene>
<proteinExistence type="predicted"/>
<dbReference type="EMBL" id="RBIM01000003">
    <property type="protein sequence ID" value="RKR00001.1"/>
    <property type="molecule type" value="Genomic_DNA"/>
</dbReference>
<sequence length="72" mass="7737">MRIFLQCAAERPAIPLSGKTFRRVQNLFFAIAKVMPGPDQGRLAGLMTARAALPGQAPCLIPQTGAACQERI</sequence>
<dbReference type="Proteomes" id="UP000273675">
    <property type="component" value="Unassembled WGS sequence"/>
</dbReference>
<reference evidence="1 2" key="1">
    <citation type="submission" date="2018-10" db="EMBL/GenBank/DDBJ databases">
        <title>Genomic Encyclopedia of Type Strains, Phase IV (KMG-IV): sequencing the most valuable type-strain genomes for metagenomic binning, comparative biology and taxonomic classification.</title>
        <authorList>
            <person name="Goeker M."/>
        </authorList>
    </citation>
    <scope>NUCLEOTIDE SEQUENCE [LARGE SCALE GENOMIC DNA]</scope>
    <source>
        <strain evidence="1 2">DSM 4734</strain>
    </source>
</reference>
<dbReference type="AlphaFoldDB" id="A0A495DCF5"/>
<evidence type="ECO:0000313" key="1">
    <source>
        <dbReference type="EMBL" id="RKR00001.1"/>
    </source>
</evidence>
<name>A0A495DCF5_9PROT</name>
<comment type="caution">
    <text evidence="1">The sequence shown here is derived from an EMBL/GenBank/DDBJ whole genome shotgun (WGS) entry which is preliminary data.</text>
</comment>
<evidence type="ECO:0000313" key="2">
    <source>
        <dbReference type="Proteomes" id="UP000273675"/>
    </source>
</evidence>